<evidence type="ECO:0000313" key="2">
    <source>
        <dbReference type="Proteomes" id="UP000607653"/>
    </source>
</evidence>
<accession>A0A822Z7E6</accession>
<gene>
    <name evidence="1" type="ORF">HUJ06_014796</name>
</gene>
<reference evidence="1 2" key="1">
    <citation type="journal article" date="2020" name="Mol. Biol. Evol.">
        <title>Distinct Expression and Methylation Patterns for Genes with Different Fates following a Single Whole-Genome Duplication in Flowering Plants.</title>
        <authorList>
            <person name="Shi T."/>
            <person name="Rahmani R.S."/>
            <person name="Gugger P.F."/>
            <person name="Wang M."/>
            <person name="Li H."/>
            <person name="Zhang Y."/>
            <person name="Li Z."/>
            <person name="Wang Q."/>
            <person name="Van de Peer Y."/>
            <person name="Marchal K."/>
            <person name="Chen J."/>
        </authorList>
    </citation>
    <scope>NUCLEOTIDE SEQUENCE [LARGE SCALE GENOMIC DNA]</scope>
    <source>
        <tissue evidence="1">Leaf</tissue>
    </source>
</reference>
<protein>
    <submittedName>
        <fullName evidence="1">Uncharacterized protein</fullName>
    </submittedName>
</protein>
<sequence>MNIYIKTMTEDGNKEVVAQACMNTTDIIKEYEYIIHGT</sequence>
<organism evidence="1 2">
    <name type="scientific">Nelumbo nucifera</name>
    <name type="common">Sacred lotus</name>
    <dbReference type="NCBI Taxonomy" id="4432"/>
    <lineage>
        <taxon>Eukaryota</taxon>
        <taxon>Viridiplantae</taxon>
        <taxon>Streptophyta</taxon>
        <taxon>Embryophyta</taxon>
        <taxon>Tracheophyta</taxon>
        <taxon>Spermatophyta</taxon>
        <taxon>Magnoliopsida</taxon>
        <taxon>Proteales</taxon>
        <taxon>Nelumbonaceae</taxon>
        <taxon>Nelumbo</taxon>
    </lineage>
</organism>
<dbReference type="AlphaFoldDB" id="A0A822Z7E6"/>
<evidence type="ECO:0000313" key="1">
    <source>
        <dbReference type="EMBL" id="DAD40473.1"/>
    </source>
</evidence>
<dbReference type="Proteomes" id="UP000607653">
    <property type="component" value="Unassembled WGS sequence"/>
</dbReference>
<comment type="caution">
    <text evidence="1">The sequence shown here is derived from an EMBL/GenBank/DDBJ whole genome shotgun (WGS) entry which is preliminary data.</text>
</comment>
<dbReference type="EMBL" id="DUZY01000005">
    <property type="protein sequence ID" value="DAD40473.1"/>
    <property type="molecule type" value="Genomic_DNA"/>
</dbReference>
<name>A0A822Z7E6_NELNU</name>
<keyword evidence="2" id="KW-1185">Reference proteome</keyword>
<proteinExistence type="predicted"/>